<accession>A0A2Z4RHX3</accession>
<proteinExistence type="predicted"/>
<name>A0A2Z4RHX3_PSEPU</name>
<sequence>MQGQYGVSHEPRKCTFQSQDCTFQRQYTKASNGSGSYSHRRGQAQSSQPETHGLVSGLSLFAIRKIP</sequence>
<dbReference type="OrthoDB" id="7013189at2"/>
<organism evidence="2 3">
    <name type="scientific">Pseudomonas putida</name>
    <name type="common">Arthrobacter siderocapsulatus</name>
    <dbReference type="NCBI Taxonomy" id="303"/>
    <lineage>
        <taxon>Bacteria</taxon>
        <taxon>Pseudomonadati</taxon>
        <taxon>Pseudomonadota</taxon>
        <taxon>Gammaproteobacteria</taxon>
        <taxon>Pseudomonadales</taxon>
        <taxon>Pseudomonadaceae</taxon>
        <taxon>Pseudomonas</taxon>
    </lineage>
</organism>
<evidence type="ECO:0000256" key="1">
    <source>
        <dbReference type="SAM" id="MobiDB-lite"/>
    </source>
</evidence>
<evidence type="ECO:0000313" key="2">
    <source>
        <dbReference type="EMBL" id="AWY39574.1"/>
    </source>
</evidence>
<dbReference type="AlphaFoldDB" id="A0A2Z4RHX3"/>
<gene>
    <name evidence="2" type="ORF">DKY63_06515</name>
</gene>
<reference evidence="2 3" key="1">
    <citation type="submission" date="2018-05" db="EMBL/GenBank/DDBJ databases">
        <title>Whole genome sequence of Pseudomonas putida JBC17.</title>
        <authorList>
            <person name="Lee Y.H."/>
            <person name="David K."/>
        </authorList>
    </citation>
    <scope>NUCLEOTIDE SEQUENCE [LARGE SCALE GENOMIC DNA]</scope>
    <source>
        <strain evidence="2 3">JBC17</strain>
    </source>
</reference>
<dbReference type="Proteomes" id="UP000250299">
    <property type="component" value="Chromosome"/>
</dbReference>
<feature type="region of interest" description="Disordered" evidence="1">
    <location>
        <begin position="28"/>
        <end position="51"/>
    </location>
</feature>
<evidence type="ECO:0000313" key="3">
    <source>
        <dbReference type="Proteomes" id="UP000250299"/>
    </source>
</evidence>
<dbReference type="EMBL" id="CP029693">
    <property type="protein sequence ID" value="AWY39574.1"/>
    <property type="molecule type" value="Genomic_DNA"/>
</dbReference>
<protein>
    <submittedName>
        <fullName evidence="2">Uncharacterized protein</fullName>
    </submittedName>
</protein>
<feature type="compositionally biased region" description="Polar residues" evidence="1">
    <location>
        <begin position="28"/>
        <end position="50"/>
    </location>
</feature>